<dbReference type="OrthoDB" id="2529286at2759"/>
<protein>
    <submittedName>
        <fullName evidence="1">Uncharacterized protein</fullName>
    </submittedName>
</protein>
<gene>
    <name evidence="1" type="ORF">CC85DRAFT_289437</name>
</gene>
<dbReference type="PANTHER" id="PTHR14614:SF109">
    <property type="entry name" value="RIBOSOMAL LYSINE N-METHYLTRANSFERASE 5"/>
    <property type="match status" value="1"/>
</dbReference>
<organism evidence="1 2">
    <name type="scientific">Cutaneotrichosporon oleaginosum</name>
    <dbReference type="NCBI Taxonomy" id="879819"/>
    <lineage>
        <taxon>Eukaryota</taxon>
        <taxon>Fungi</taxon>
        <taxon>Dikarya</taxon>
        <taxon>Basidiomycota</taxon>
        <taxon>Agaricomycotina</taxon>
        <taxon>Tremellomycetes</taxon>
        <taxon>Trichosporonales</taxon>
        <taxon>Trichosporonaceae</taxon>
        <taxon>Cutaneotrichosporon</taxon>
    </lineage>
</organism>
<proteinExistence type="predicted"/>
<evidence type="ECO:0000313" key="2">
    <source>
        <dbReference type="Proteomes" id="UP000053611"/>
    </source>
</evidence>
<dbReference type="PANTHER" id="PTHR14614">
    <property type="entry name" value="HEPATOCELLULAR CARCINOMA-ASSOCIATED ANTIGEN"/>
    <property type="match status" value="1"/>
</dbReference>
<dbReference type="InterPro" id="IPR019410">
    <property type="entry name" value="Methyltransf_16"/>
</dbReference>
<dbReference type="STRING" id="879819.A0A0J0XBW8"/>
<dbReference type="Pfam" id="PF10294">
    <property type="entry name" value="Methyltransf_16"/>
    <property type="match status" value="1"/>
</dbReference>
<accession>A0A0J0XBW8</accession>
<dbReference type="Gene3D" id="3.40.50.150">
    <property type="entry name" value="Vaccinia Virus protein VP39"/>
    <property type="match status" value="1"/>
</dbReference>
<reference evidence="1 2" key="1">
    <citation type="submission" date="2015-03" db="EMBL/GenBank/DDBJ databases">
        <title>Genomics and transcriptomics of the oil-accumulating basidiomycete yeast T. oleaginosus allow insights into substrate utilization and the diverse evolutionary trajectories of mating systems in fungi.</title>
        <authorList>
            <consortium name="DOE Joint Genome Institute"/>
            <person name="Kourist R."/>
            <person name="Kracht O."/>
            <person name="Bracharz F."/>
            <person name="Lipzen A."/>
            <person name="Nolan M."/>
            <person name="Ohm R."/>
            <person name="Grigoriev I."/>
            <person name="Sun S."/>
            <person name="Heitman J."/>
            <person name="Bruck T."/>
            <person name="Nowrousian M."/>
        </authorList>
    </citation>
    <scope>NUCLEOTIDE SEQUENCE [LARGE SCALE GENOMIC DNA]</scope>
    <source>
        <strain evidence="1 2">IBC0246</strain>
    </source>
</reference>
<dbReference type="AlphaFoldDB" id="A0A0J0XBW8"/>
<keyword evidence="2" id="KW-1185">Reference proteome</keyword>
<evidence type="ECO:0000313" key="1">
    <source>
        <dbReference type="EMBL" id="KLT38547.1"/>
    </source>
</evidence>
<dbReference type="Proteomes" id="UP000053611">
    <property type="component" value="Unassembled WGS sequence"/>
</dbReference>
<dbReference type="GO" id="GO:0032991">
    <property type="term" value="C:protein-containing complex"/>
    <property type="evidence" value="ECO:0007669"/>
    <property type="project" value="TreeGrafter"/>
</dbReference>
<dbReference type="InterPro" id="IPR029063">
    <property type="entry name" value="SAM-dependent_MTases_sf"/>
</dbReference>
<dbReference type="GO" id="GO:0008757">
    <property type="term" value="F:S-adenosylmethionine-dependent methyltransferase activity"/>
    <property type="evidence" value="ECO:0007669"/>
    <property type="project" value="UniProtKB-ARBA"/>
</dbReference>
<dbReference type="GO" id="GO:0005829">
    <property type="term" value="C:cytosol"/>
    <property type="evidence" value="ECO:0007669"/>
    <property type="project" value="TreeGrafter"/>
</dbReference>
<dbReference type="RefSeq" id="XP_018275038.1">
    <property type="nucleotide sequence ID" value="XM_018424637.1"/>
</dbReference>
<sequence>MAILAPPGGLFATLGDAVLVEDFDEEIMDLYIGIGEHSGGLGYLDGRAPELSLTLELVPAATEAASDEHAGKRRMRRKEKAKAVEGVSIDIVVTQDPGALRSRSGETGSVLWRSSLHLARHILTQAIFPPVAPLLSMQALASAKVLELGAGTGVLASLIAPLTAEYTATDRRENLKLVQRNVANNASATVKIASKILDGNRSPATTEELDWEQVSAARARAQVKGETYALPAGSPGADADLVLGVDCIYNEHLVQPLVDTLAAACSRGAVAWVVVEKRSPEVVSRTEVIQI</sequence>
<dbReference type="EMBL" id="KQ087298">
    <property type="protein sequence ID" value="KLT38547.1"/>
    <property type="molecule type" value="Genomic_DNA"/>
</dbReference>
<dbReference type="GeneID" id="28985240"/>
<name>A0A0J0XBW8_9TREE</name>
<dbReference type="SUPFAM" id="SSF53335">
    <property type="entry name" value="S-adenosyl-L-methionine-dependent methyltransferases"/>
    <property type="match status" value="1"/>
</dbReference>